<accession>A0A7I8KM14</accession>
<feature type="compositionally biased region" description="Low complexity" evidence="1">
    <location>
        <begin position="45"/>
        <end position="79"/>
    </location>
</feature>
<feature type="compositionally biased region" description="Basic and acidic residues" evidence="1">
    <location>
        <begin position="172"/>
        <end position="189"/>
    </location>
</feature>
<organism evidence="2 3">
    <name type="scientific">Spirodela intermedia</name>
    <name type="common">Intermediate duckweed</name>
    <dbReference type="NCBI Taxonomy" id="51605"/>
    <lineage>
        <taxon>Eukaryota</taxon>
        <taxon>Viridiplantae</taxon>
        <taxon>Streptophyta</taxon>
        <taxon>Embryophyta</taxon>
        <taxon>Tracheophyta</taxon>
        <taxon>Spermatophyta</taxon>
        <taxon>Magnoliopsida</taxon>
        <taxon>Liliopsida</taxon>
        <taxon>Araceae</taxon>
        <taxon>Lemnoideae</taxon>
        <taxon>Spirodela</taxon>
    </lineage>
</organism>
<feature type="region of interest" description="Disordered" evidence="1">
    <location>
        <begin position="172"/>
        <end position="202"/>
    </location>
</feature>
<dbReference type="EMBL" id="LR746269">
    <property type="protein sequence ID" value="CAA7398326.1"/>
    <property type="molecule type" value="Genomic_DNA"/>
</dbReference>
<dbReference type="Proteomes" id="UP000663760">
    <property type="component" value="Chromosome 6"/>
</dbReference>
<dbReference type="OrthoDB" id="780613at2759"/>
<feature type="region of interest" description="Disordered" evidence="1">
    <location>
        <begin position="42"/>
        <end position="115"/>
    </location>
</feature>
<sequence>MLSSSSRRESRMVVENPQTKKVGCMSGIFFFLNMNRHNSRKRLLSGKNRSSSSNSSSSKTPESSPANPTRPAAAAPPAAVSSGEKSVRRLSCEIPRSPTLPSEIRRLDSPVCSPRKPPALVARLMGLDDSPPPHDSPQSAAEKRRKLLGALERCDEDLMTLKRIIDALRAAETHRDSGGGAGVEEKRCLEEEDGKPSPVSVLDAPLSSPAPGVRWRQQQLPPGAPQPHLHRHAGDHLLLDGHHLVLPAFACKKGPPSLPPEDQRPIGPTNLPRPRRRWWRRQRPCSKAMAESVEEVSESGLWEEMWELDMIWVELERSIVGELVAELVKELGFRRGRPSSLPFFTGCRKRLFF</sequence>
<dbReference type="PANTHER" id="PTHR37234:SF1">
    <property type="entry name" value="OS03G0319200 PROTEIN"/>
    <property type="match status" value="1"/>
</dbReference>
<feature type="region of interest" description="Disordered" evidence="1">
    <location>
        <begin position="254"/>
        <end position="273"/>
    </location>
</feature>
<evidence type="ECO:0000256" key="1">
    <source>
        <dbReference type="SAM" id="MobiDB-lite"/>
    </source>
</evidence>
<reference evidence="2" key="1">
    <citation type="submission" date="2020-02" db="EMBL/GenBank/DDBJ databases">
        <authorList>
            <person name="Scholz U."/>
            <person name="Mascher M."/>
            <person name="Fiebig A."/>
        </authorList>
    </citation>
    <scope>NUCLEOTIDE SEQUENCE</scope>
</reference>
<evidence type="ECO:0000313" key="2">
    <source>
        <dbReference type="EMBL" id="CAA7398326.1"/>
    </source>
</evidence>
<gene>
    <name evidence="2" type="ORF">SI8410_06008991</name>
</gene>
<evidence type="ECO:0000313" key="3">
    <source>
        <dbReference type="Proteomes" id="UP000663760"/>
    </source>
</evidence>
<name>A0A7I8KM14_SPIIN</name>
<dbReference type="AlphaFoldDB" id="A0A7I8KM14"/>
<proteinExistence type="predicted"/>
<protein>
    <submittedName>
        <fullName evidence="2">Uncharacterized protein</fullName>
    </submittedName>
</protein>
<keyword evidence="3" id="KW-1185">Reference proteome</keyword>
<dbReference type="PANTHER" id="PTHR37234">
    <property type="entry name" value="OS03G0319200 PROTEIN"/>
    <property type="match status" value="1"/>
</dbReference>